<protein>
    <recommendedName>
        <fullName evidence="2">tetraacyldisaccharide 4'-kinase</fullName>
        <ecNumber evidence="2">2.7.1.130</ecNumber>
    </recommendedName>
</protein>
<evidence type="ECO:0000256" key="5">
    <source>
        <dbReference type="ARBA" id="ARBA00022679"/>
    </source>
</evidence>
<proteinExistence type="predicted"/>
<evidence type="ECO:0000256" key="8">
    <source>
        <dbReference type="ARBA" id="ARBA00022840"/>
    </source>
</evidence>
<keyword evidence="11" id="KW-1185">Reference proteome</keyword>
<dbReference type="InterPro" id="IPR003758">
    <property type="entry name" value="LpxK"/>
</dbReference>
<keyword evidence="7" id="KW-0418">Kinase</keyword>
<gene>
    <name evidence="10" type="ORF">KI387_010741</name>
</gene>
<keyword evidence="3" id="KW-0444">Lipid biosynthesis</keyword>
<comment type="caution">
    <text evidence="10">The sequence shown here is derived from an EMBL/GenBank/DDBJ whole genome shotgun (WGS) entry which is preliminary data.</text>
</comment>
<dbReference type="GO" id="GO:0005524">
    <property type="term" value="F:ATP binding"/>
    <property type="evidence" value="ECO:0007669"/>
    <property type="project" value="UniProtKB-KW"/>
</dbReference>
<comment type="pathway">
    <text evidence="1">Glycolipid biosynthesis; lipid IV(A) biosynthesis; lipid IV(A) from (3R)-3-hydroxytetradecanoyl-[acyl-carrier-protein] and UDP-N-acetyl-alpha-D-glucosamine: step 6/6.</text>
</comment>
<keyword evidence="6" id="KW-0547">Nucleotide-binding</keyword>
<evidence type="ECO:0000256" key="3">
    <source>
        <dbReference type="ARBA" id="ARBA00022516"/>
    </source>
</evidence>
<evidence type="ECO:0000256" key="1">
    <source>
        <dbReference type="ARBA" id="ARBA00004870"/>
    </source>
</evidence>
<keyword evidence="4" id="KW-0441">Lipid A biosynthesis</keyword>
<keyword evidence="5" id="KW-0808">Transferase</keyword>
<evidence type="ECO:0000313" key="11">
    <source>
        <dbReference type="Proteomes" id="UP000824469"/>
    </source>
</evidence>
<keyword evidence="9" id="KW-0443">Lipid metabolism</keyword>
<evidence type="ECO:0000256" key="6">
    <source>
        <dbReference type="ARBA" id="ARBA00022741"/>
    </source>
</evidence>
<evidence type="ECO:0000256" key="9">
    <source>
        <dbReference type="ARBA" id="ARBA00023098"/>
    </source>
</evidence>
<evidence type="ECO:0000256" key="4">
    <source>
        <dbReference type="ARBA" id="ARBA00022556"/>
    </source>
</evidence>
<evidence type="ECO:0000256" key="2">
    <source>
        <dbReference type="ARBA" id="ARBA00012071"/>
    </source>
</evidence>
<evidence type="ECO:0000313" key="10">
    <source>
        <dbReference type="EMBL" id="KAH9306337.1"/>
    </source>
</evidence>
<dbReference type="Proteomes" id="UP000824469">
    <property type="component" value="Unassembled WGS sequence"/>
</dbReference>
<evidence type="ECO:0000256" key="7">
    <source>
        <dbReference type="ARBA" id="ARBA00022777"/>
    </source>
</evidence>
<dbReference type="EC" id="2.7.1.130" evidence="2"/>
<accession>A0AA38KWM3</accession>
<sequence length="137" mass="14938">VRKKLYKWGIFKPTRLSVPVISVGNLTWGGSGKTPMTEFLALVFAEAGISPLILTRGYAGGDETRMLQRHLIDSSIKIGSGPNRANIAASFLQRYGVMKCHRKSDTAENICPFKEPDTFVNKPGDGIGVVILDDGMQ</sequence>
<keyword evidence="8" id="KW-0067">ATP-binding</keyword>
<feature type="non-terminal residue" evidence="10">
    <location>
        <position position="137"/>
    </location>
</feature>
<dbReference type="EMBL" id="JAHRHJ020000008">
    <property type="protein sequence ID" value="KAH9306337.1"/>
    <property type="molecule type" value="Genomic_DNA"/>
</dbReference>
<organism evidence="10 11">
    <name type="scientific">Taxus chinensis</name>
    <name type="common">Chinese yew</name>
    <name type="synonym">Taxus wallichiana var. chinensis</name>
    <dbReference type="NCBI Taxonomy" id="29808"/>
    <lineage>
        <taxon>Eukaryota</taxon>
        <taxon>Viridiplantae</taxon>
        <taxon>Streptophyta</taxon>
        <taxon>Embryophyta</taxon>
        <taxon>Tracheophyta</taxon>
        <taxon>Spermatophyta</taxon>
        <taxon>Pinopsida</taxon>
        <taxon>Pinidae</taxon>
        <taxon>Conifers II</taxon>
        <taxon>Cupressales</taxon>
        <taxon>Taxaceae</taxon>
        <taxon>Taxus</taxon>
    </lineage>
</organism>
<name>A0AA38KWM3_TAXCH</name>
<dbReference type="GO" id="GO:0016020">
    <property type="term" value="C:membrane"/>
    <property type="evidence" value="ECO:0007669"/>
    <property type="project" value="GOC"/>
</dbReference>
<feature type="non-terminal residue" evidence="10">
    <location>
        <position position="1"/>
    </location>
</feature>
<dbReference type="PANTHER" id="PTHR42724:SF1">
    <property type="entry name" value="TETRAACYLDISACCHARIDE 4'-KINASE, MITOCHONDRIAL-RELATED"/>
    <property type="match status" value="1"/>
</dbReference>
<dbReference type="AlphaFoldDB" id="A0AA38KWM3"/>
<dbReference type="Pfam" id="PF02606">
    <property type="entry name" value="LpxK"/>
    <property type="match status" value="1"/>
</dbReference>
<reference evidence="10 11" key="1">
    <citation type="journal article" date="2021" name="Nat. Plants">
        <title>The Taxus genome provides insights into paclitaxel biosynthesis.</title>
        <authorList>
            <person name="Xiong X."/>
            <person name="Gou J."/>
            <person name="Liao Q."/>
            <person name="Li Y."/>
            <person name="Zhou Q."/>
            <person name="Bi G."/>
            <person name="Li C."/>
            <person name="Du R."/>
            <person name="Wang X."/>
            <person name="Sun T."/>
            <person name="Guo L."/>
            <person name="Liang H."/>
            <person name="Lu P."/>
            <person name="Wu Y."/>
            <person name="Zhang Z."/>
            <person name="Ro D.K."/>
            <person name="Shang Y."/>
            <person name="Huang S."/>
            <person name="Yan J."/>
        </authorList>
    </citation>
    <scope>NUCLEOTIDE SEQUENCE [LARGE SCALE GENOMIC DNA]</scope>
    <source>
        <strain evidence="10">Ta-2019</strain>
    </source>
</reference>
<dbReference type="GO" id="GO:0009029">
    <property type="term" value="F:lipid-A 4'-kinase activity"/>
    <property type="evidence" value="ECO:0007669"/>
    <property type="project" value="UniProtKB-EC"/>
</dbReference>
<dbReference type="GO" id="GO:0009245">
    <property type="term" value="P:lipid A biosynthetic process"/>
    <property type="evidence" value="ECO:0007669"/>
    <property type="project" value="UniProtKB-KW"/>
</dbReference>
<dbReference type="PANTHER" id="PTHR42724">
    <property type="entry name" value="TETRAACYLDISACCHARIDE 4'-KINASE"/>
    <property type="match status" value="1"/>
</dbReference>